<feature type="non-terminal residue" evidence="1">
    <location>
        <position position="57"/>
    </location>
</feature>
<keyword evidence="2" id="KW-1185">Reference proteome</keyword>
<dbReference type="EMBL" id="QWLN02002230">
    <property type="protein sequence ID" value="TEA40810.1"/>
    <property type="molecule type" value="Genomic_DNA"/>
</dbReference>
<name>A0A484H0H8_SOUCH</name>
<feature type="non-terminal residue" evidence="1">
    <location>
        <position position="1"/>
    </location>
</feature>
<organism evidence="1 2">
    <name type="scientific">Sousa chinensis</name>
    <name type="common">Indo-pacific humpbacked dolphin</name>
    <name type="synonym">Steno chinensis</name>
    <dbReference type="NCBI Taxonomy" id="103600"/>
    <lineage>
        <taxon>Eukaryota</taxon>
        <taxon>Metazoa</taxon>
        <taxon>Chordata</taxon>
        <taxon>Craniata</taxon>
        <taxon>Vertebrata</taxon>
        <taxon>Euteleostomi</taxon>
        <taxon>Mammalia</taxon>
        <taxon>Eutheria</taxon>
        <taxon>Laurasiatheria</taxon>
        <taxon>Artiodactyla</taxon>
        <taxon>Whippomorpha</taxon>
        <taxon>Cetacea</taxon>
        <taxon>Odontoceti</taxon>
        <taxon>Delphinidae</taxon>
        <taxon>Sousa</taxon>
    </lineage>
</organism>
<evidence type="ECO:0000313" key="2">
    <source>
        <dbReference type="Proteomes" id="UP000295264"/>
    </source>
</evidence>
<comment type="caution">
    <text evidence="1">The sequence shown here is derived from an EMBL/GenBank/DDBJ whole genome shotgun (WGS) entry which is preliminary data.</text>
</comment>
<reference evidence="1 2" key="1">
    <citation type="journal article" date="2018" name="Genomics">
        <title>Molecular footprints of inshore aquatic adaptation in Indo-Pacific humpback dolphin (Sousa chinensis).</title>
        <authorList>
            <person name="Ming Y."/>
            <person name="Jian J."/>
            <person name="Yu F."/>
            <person name="Yu X."/>
            <person name="Wang J."/>
            <person name="Liu W."/>
        </authorList>
    </citation>
    <scope>NUCLEOTIDE SEQUENCE [LARGE SCALE GENOMIC DNA]</scope>
    <source>
        <strain evidence="1">MY-2018</strain>
        <tissue evidence="1">Skin</tissue>
    </source>
</reference>
<evidence type="ECO:0000313" key="1">
    <source>
        <dbReference type="EMBL" id="TEA40810.1"/>
    </source>
</evidence>
<sequence length="57" mass="6362">IKGISLVVQWLRLCTPNAGDMDSTPGQGARSHMPQRRICMPQLKIPRATTKTWSSQI</sequence>
<dbReference type="AlphaFoldDB" id="A0A484H0H8"/>
<accession>A0A484H0H8</accession>
<proteinExistence type="predicted"/>
<gene>
    <name evidence="1" type="ORF">DBR06_SOUSAS19710012</name>
</gene>
<dbReference type="Proteomes" id="UP000295264">
    <property type="component" value="Unassembled WGS sequence"/>
</dbReference>
<protein>
    <submittedName>
        <fullName evidence="1">Uncharacterized protein</fullName>
    </submittedName>
</protein>